<dbReference type="InterPro" id="IPR011990">
    <property type="entry name" value="TPR-like_helical_dom_sf"/>
</dbReference>
<dbReference type="Proteomes" id="UP000191112">
    <property type="component" value="Unassembled WGS sequence"/>
</dbReference>
<evidence type="ECO:0000256" key="5">
    <source>
        <dbReference type="ARBA" id="ARBA00023012"/>
    </source>
</evidence>
<dbReference type="InterPro" id="IPR036890">
    <property type="entry name" value="HATPase_C_sf"/>
</dbReference>
<dbReference type="AlphaFoldDB" id="A0A1T5FXI5"/>
<keyword evidence="4" id="KW-0418">Kinase</keyword>
<gene>
    <name evidence="9" type="ORF">SAMN05660477_02404</name>
</gene>
<keyword evidence="8" id="KW-0812">Transmembrane</keyword>
<dbReference type="InterPro" id="IPR050482">
    <property type="entry name" value="Sensor_HK_TwoCompSys"/>
</dbReference>
<evidence type="ECO:0000256" key="8">
    <source>
        <dbReference type="SAM" id="Phobius"/>
    </source>
</evidence>
<evidence type="ECO:0000256" key="3">
    <source>
        <dbReference type="ARBA" id="ARBA00022679"/>
    </source>
</evidence>
<keyword evidence="5" id="KW-0902">Two-component regulatory system</keyword>
<keyword evidence="10" id="KW-1185">Reference proteome</keyword>
<dbReference type="GO" id="GO:0000160">
    <property type="term" value="P:phosphorelay signal transduction system"/>
    <property type="evidence" value="ECO:0007669"/>
    <property type="project" value="UniProtKB-KW"/>
</dbReference>
<feature type="repeat" description="TPR" evidence="6">
    <location>
        <begin position="113"/>
        <end position="146"/>
    </location>
</feature>
<dbReference type="GO" id="GO:0004673">
    <property type="term" value="F:protein histidine kinase activity"/>
    <property type="evidence" value="ECO:0007669"/>
    <property type="project" value="UniProtKB-EC"/>
</dbReference>
<feature type="transmembrane region" description="Helical" evidence="8">
    <location>
        <begin position="340"/>
        <end position="358"/>
    </location>
</feature>
<name>A0A1T5FXI5_9FLAO</name>
<organism evidence="9 10">
    <name type="scientific">Soonwooa buanensis</name>
    <dbReference type="NCBI Taxonomy" id="619805"/>
    <lineage>
        <taxon>Bacteria</taxon>
        <taxon>Pseudomonadati</taxon>
        <taxon>Bacteroidota</taxon>
        <taxon>Flavobacteriia</taxon>
        <taxon>Flavobacteriales</taxon>
        <taxon>Weeksellaceae</taxon>
        <taxon>Chryseobacterium group</taxon>
        <taxon>Soonwooa</taxon>
    </lineage>
</organism>
<accession>A0A1T5FXI5</accession>
<evidence type="ECO:0000313" key="10">
    <source>
        <dbReference type="Proteomes" id="UP000191112"/>
    </source>
</evidence>
<dbReference type="EC" id="2.7.13.3" evidence="2"/>
<dbReference type="InterPro" id="IPR019734">
    <property type="entry name" value="TPR_rpt"/>
</dbReference>
<keyword evidence="6" id="KW-0802">TPR repeat</keyword>
<sequence length="562" mass="65557">MSERFLLFSLLIFILNSCNKTVADLPKQQPDNHFYKKAWKVFAEGKKDSTFYYLNAAKDLSIREKDSFAAAKSLVNMAIIQEEASDNYGSLETSLAALEFLKDKDTSHHAFLASNYNNLGVVSNNLKDYDNAIKFYKKAILYSSDDDEILMLNNNLANTYFNQKKYDDASNIYQKLLEENKIEDEIYARILMNSARAKYSSDVDFKPRKYFDKALKICEQEKDDWGLDAGYAYLSDYYLEKNKDSAFYFSKLMYNKAKVLKSPQDQMEALQKMIKVGSPSNAKSYFEEFHKIDDSLHVVNTIAKNQFALIRYESEKSKLENEQLKIENLSRKYQIQQQQYVVVAFIIACLGTLGLFYYRFKKRRLKLKLEAENLVKTNKLVTSKKVHDVVANGLYRVMTEIENKEDIDRNSILYKLEEMYERSRNISYDEEIIDDKSFHQKLSEMIRSFDNENIQIFIVGNSDEIWTKFSKESQSQIFIVIQELLVNMRKHSRASRVVLKFENQNQQVFISYKDNGVGMQDNQHKNGLKNTVNRIFVMQGKIIFESSNGDGLKINIEIPHQS</sequence>
<evidence type="ECO:0000313" key="9">
    <source>
        <dbReference type="EMBL" id="SKC00876.1"/>
    </source>
</evidence>
<dbReference type="SMART" id="SM00028">
    <property type="entry name" value="TPR"/>
    <property type="match status" value="2"/>
</dbReference>
<keyword evidence="8" id="KW-1133">Transmembrane helix</keyword>
<dbReference type="RefSeq" id="WP_079667601.1">
    <property type="nucleotide sequence ID" value="NZ_FUYZ01000008.1"/>
</dbReference>
<dbReference type="SUPFAM" id="SSF48452">
    <property type="entry name" value="TPR-like"/>
    <property type="match status" value="1"/>
</dbReference>
<evidence type="ECO:0000256" key="6">
    <source>
        <dbReference type="PROSITE-ProRule" id="PRU00339"/>
    </source>
</evidence>
<dbReference type="Pfam" id="PF13424">
    <property type="entry name" value="TPR_12"/>
    <property type="match status" value="1"/>
</dbReference>
<dbReference type="PANTHER" id="PTHR24421">
    <property type="entry name" value="NITRATE/NITRITE SENSOR PROTEIN NARX-RELATED"/>
    <property type="match status" value="1"/>
</dbReference>
<dbReference type="STRING" id="619805.SAMN05660477_02404"/>
<dbReference type="PROSITE" id="PS50005">
    <property type="entry name" value="TPR"/>
    <property type="match status" value="1"/>
</dbReference>
<dbReference type="EMBL" id="FUYZ01000008">
    <property type="protein sequence ID" value="SKC00876.1"/>
    <property type="molecule type" value="Genomic_DNA"/>
</dbReference>
<protein>
    <recommendedName>
        <fullName evidence="2">histidine kinase</fullName>
        <ecNumber evidence="2">2.7.13.3</ecNumber>
    </recommendedName>
</protein>
<keyword evidence="8" id="KW-0472">Membrane</keyword>
<dbReference type="PANTHER" id="PTHR24421:SF10">
    <property type="entry name" value="NITRATE_NITRITE SENSOR PROTEIN NARQ"/>
    <property type="match status" value="1"/>
</dbReference>
<feature type="coiled-coil region" evidence="7">
    <location>
        <begin position="309"/>
        <end position="339"/>
    </location>
</feature>
<keyword evidence="3" id="KW-0808">Transferase</keyword>
<evidence type="ECO:0000256" key="1">
    <source>
        <dbReference type="ARBA" id="ARBA00000085"/>
    </source>
</evidence>
<reference evidence="9 10" key="1">
    <citation type="submission" date="2017-02" db="EMBL/GenBank/DDBJ databases">
        <authorList>
            <person name="Peterson S.W."/>
        </authorList>
    </citation>
    <scope>NUCLEOTIDE SEQUENCE [LARGE SCALE GENOMIC DNA]</scope>
    <source>
        <strain evidence="9 10">DSM 22323</strain>
    </source>
</reference>
<comment type="catalytic activity">
    <reaction evidence="1">
        <text>ATP + protein L-histidine = ADP + protein N-phospho-L-histidine.</text>
        <dbReference type="EC" id="2.7.13.3"/>
    </reaction>
</comment>
<evidence type="ECO:0000256" key="4">
    <source>
        <dbReference type="ARBA" id="ARBA00022777"/>
    </source>
</evidence>
<evidence type="ECO:0000256" key="2">
    <source>
        <dbReference type="ARBA" id="ARBA00012438"/>
    </source>
</evidence>
<evidence type="ECO:0000256" key="7">
    <source>
        <dbReference type="SAM" id="Coils"/>
    </source>
</evidence>
<keyword evidence="7" id="KW-0175">Coiled coil</keyword>
<dbReference type="OrthoDB" id="943406at2"/>
<dbReference type="Gene3D" id="3.30.565.10">
    <property type="entry name" value="Histidine kinase-like ATPase, C-terminal domain"/>
    <property type="match status" value="1"/>
</dbReference>
<proteinExistence type="predicted"/>
<dbReference type="Gene3D" id="1.25.40.10">
    <property type="entry name" value="Tetratricopeptide repeat domain"/>
    <property type="match status" value="1"/>
</dbReference>
<dbReference type="SUPFAM" id="SSF55874">
    <property type="entry name" value="ATPase domain of HSP90 chaperone/DNA topoisomerase II/histidine kinase"/>
    <property type="match status" value="1"/>
</dbReference>